<evidence type="ECO:0000256" key="1">
    <source>
        <dbReference type="SAM" id="Phobius"/>
    </source>
</evidence>
<dbReference type="Gene3D" id="2.40.128.20">
    <property type="match status" value="1"/>
</dbReference>
<name>A0A224YMM5_9ACAR</name>
<dbReference type="EMBL" id="GFPF01004088">
    <property type="protein sequence ID" value="MAA15234.1"/>
    <property type="molecule type" value="Transcribed_RNA"/>
</dbReference>
<proteinExistence type="predicted"/>
<protein>
    <submittedName>
        <fullName evidence="2">Lipocalin</fullName>
    </submittedName>
</protein>
<keyword evidence="1" id="KW-0472">Membrane</keyword>
<dbReference type="InterPro" id="IPR012674">
    <property type="entry name" value="Calycin"/>
</dbReference>
<feature type="transmembrane region" description="Helical" evidence="1">
    <location>
        <begin position="6"/>
        <end position="26"/>
    </location>
</feature>
<sequence length="192" mass="22897">MGDKWLYYILLLSVCYSMVDCLPTLIRKTYDIQKFVWTKSLIWTYNTTRRGHEICKVDKMKYINHTTIIYHHYAFKQYGTKVAYTVVGQFYNDRKDLMVARVPGYKIKEELIYYNHERKCAVIRVTTPFIGGFQTFDLRVWDSHLKLGPAPECVRKFSKKEKNGHVIYSERCRHIHESKQQMPSPLQQKQQG</sequence>
<organism evidence="2">
    <name type="scientific">Rhipicephalus zambeziensis</name>
    <dbReference type="NCBI Taxonomy" id="60191"/>
    <lineage>
        <taxon>Eukaryota</taxon>
        <taxon>Metazoa</taxon>
        <taxon>Ecdysozoa</taxon>
        <taxon>Arthropoda</taxon>
        <taxon>Chelicerata</taxon>
        <taxon>Arachnida</taxon>
        <taxon>Acari</taxon>
        <taxon>Parasitiformes</taxon>
        <taxon>Ixodida</taxon>
        <taxon>Ixodoidea</taxon>
        <taxon>Ixodidae</taxon>
        <taxon>Rhipicephalinae</taxon>
        <taxon>Rhipicephalus</taxon>
        <taxon>Rhipicephalus</taxon>
    </lineage>
</organism>
<evidence type="ECO:0000313" key="2">
    <source>
        <dbReference type="EMBL" id="MAA15234.1"/>
    </source>
</evidence>
<accession>A0A224YMM5</accession>
<reference evidence="2" key="1">
    <citation type="journal article" date="2017" name="Parasit. Vectors">
        <title>Sialotranscriptomics of Rhipicephalus zambeziensis reveals intricate expression profiles of secretory proteins and suggests tight temporal transcriptional regulation during blood-feeding.</title>
        <authorList>
            <person name="de Castro M.H."/>
            <person name="de Klerk D."/>
            <person name="Pienaar R."/>
            <person name="Rees D.J.G."/>
            <person name="Mans B.J."/>
        </authorList>
    </citation>
    <scope>NUCLEOTIDE SEQUENCE</scope>
    <source>
        <tissue evidence="2">Salivary glands</tissue>
    </source>
</reference>
<dbReference type="AlphaFoldDB" id="A0A224YMM5"/>
<keyword evidence="1" id="KW-0812">Transmembrane</keyword>
<keyword evidence="1" id="KW-1133">Transmembrane helix</keyword>